<dbReference type="RefSeq" id="WP_226605362.1">
    <property type="nucleotide sequence ID" value="NZ_JAJAQI010000005.1"/>
</dbReference>
<evidence type="ECO:0000313" key="5">
    <source>
        <dbReference type="EMBL" id="MCB4821111.1"/>
    </source>
</evidence>
<dbReference type="PIRSF" id="PIRSF039026">
    <property type="entry name" value="SiaP"/>
    <property type="match status" value="1"/>
</dbReference>
<dbReference type="GO" id="GO:0055085">
    <property type="term" value="P:transmembrane transport"/>
    <property type="evidence" value="ECO:0007669"/>
    <property type="project" value="InterPro"/>
</dbReference>
<feature type="signal peptide" evidence="4">
    <location>
        <begin position="1"/>
        <end position="24"/>
    </location>
</feature>
<feature type="binding site" evidence="3">
    <location>
        <position position="239"/>
    </location>
    <ligand>
        <name>substrate</name>
    </ligand>
</feature>
<dbReference type="PANTHER" id="PTHR33376">
    <property type="match status" value="1"/>
</dbReference>
<feature type="binding site" evidence="3">
    <location>
        <position position="213"/>
    </location>
    <ligand>
        <name>substrate</name>
    </ligand>
</feature>
<feature type="binding site" evidence="2">
    <location>
        <position position="155"/>
    </location>
    <ligand>
        <name>substrate</name>
    </ligand>
</feature>
<dbReference type="SUPFAM" id="SSF53850">
    <property type="entry name" value="Periplasmic binding protein-like II"/>
    <property type="match status" value="1"/>
</dbReference>
<dbReference type="GO" id="GO:0031317">
    <property type="term" value="C:tripartite ATP-independent periplasmic transporter complex"/>
    <property type="evidence" value="ECO:0007669"/>
    <property type="project" value="InterPro"/>
</dbReference>
<reference evidence="5" key="1">
    <citation type="submission" date="2021-10" db="EMBL/GenBank/DDBJ databases">
        <title>Roseicella aerolatum sp. nov., isolated from aerosols of e-waste dismantling site.</title>
        <authorList>
            <person name="Qin T."/>
        </authorList>
    </citation>
    <scope>NUCLEOTIDE SEQUENCE</scope>
    <source>
        <strain evidence="5">GB24</strain>
    </source>
</reference>
<comment type="caution">
    <text evidence="5">The sequence shown here is derived from an EMBL/GenBank/DDBJ whole genome shotgun (WGS) entry which is preliminary data.</text>
</comment>
<feature type="binding site" evidence="2">
    <location>
        <position position="176"/>
    </location>
    <ligand>
        <name>substrate</name>
    </ligand>
</feature>
<dbReference type="InterPro" id="IPR026289">
    <property type="entry name" value="SBP_TakP-like"/>
</dbReference>
<evidence type="ECO:0000256" key="4">
    <source>
        <dbReference type="SAM" id="SignalP"/>
    </source>
</evidence>
<dbReference type="Proteomes" id="UP001139311">
    <property type="component" value="Unassembled WGS sequence"/>
</dbReference>
<accession>A0A9X1L6R7</accession>
<dbReference type="InterPro" id="IPR038404">
    <property type="entry name" value="TRAP_DctP_sf"/>
</dbReference>
<dbReference type="EMBL" id="JAJAQI010000005">
    <property type="protein sequence ID" value="MCB4821111.1"/>
    <property type="molecule type" value="Genomic_DNA"/>
</dbReference>
<keyword evidence="6" id="KW-1185">Reference proteome</keyword>
<protein>
    <submittedName>
        <fullName evidence="5">TRAP transporter substrate-binding protein DctP</fullName>
    </submittedName>
</protein>
<dbReference type="InterPro" id="IPR018389">
    <property type="entry name" value="DctP_fam"/>
</dbReference>
<keyword evidence="3" id="KW-0479">Metal-binding</keyword>
<dbReference type="AlphaFoldDB" id="A0A9X1L6R7"/>
<dbReference type="NCBIfam" id="NF037995">
    <property type="entry name" value="TRAP_S1"/>
    <property type="match status" value="1"/>
</dbReference>
<feature type="binding site" evidence="3">
    <location>
        <position position="214"/>
    </location>
    <ligand>
        <name>Na(+)</name>
        <dbReference type="ChEBI" id="CHEBI:29101"/>
    </ligand>
</feature>
<feature type="chain" id="PRO_5040855839" evidence="4">
    <location>
        <begin position="25"/>
        <end position="363"/>
    </location>
</feature>
<organism evidence="5 6">
    <name type="scientific">Roseicella aerolata</name>
    <dbReference type="NCBI Taxonomy" id="2883479"/>
    <lineage>
        <taxon>Bacteria</taxon>
        <taxon>Pseudomonadati</taxon>
        <taxon>Pseudomonadota</taxon>
        <taxon>Alphaproteobacteria</taxon>
        <taxon>Acetobacterales</taxon>
        <taxon>Roseomonadaceae</taxon>
        <taxon>Roseicella</taxon>
    </lineage>
</organism>
<dbReference type="Gene3D" id="3.40.190.10">
    <property type="entry name" value="Periplasmic binding protein-like II"/>
    <property type="match status" value="1"/>
</dbReference>
<keyword evidence="1 4" id="KW-0732">Signal</keyword>
<dbReference type="Gene3D" id="3.40.190.170">
    <property type="entry name" value="Bacterial extracellular solute-binding protein, family 7"/>
    <property type="match status" value="1"/>
</dbReference>
<proteinExistence type="predicted"/>
<evidence type="ECO:0000256" key="2">
    <source>
        <dbReference type="PIRSR" id="PIRSR039026-1"/>
    </source>
</evidence>
<evidence type="ECO:0000256" key="3">
    <source>
        <dbReference type="PIRSR" id="PIRSR039026-2"/>
    </source>
</evidence>
<name>A0A9X1L6R7_9PROT</name>
<dbReference type="PANTHER" id="PTHR33376:SF5">
    <property type="entry name" value="EXTRACYTOPLASMIC SOLUTE RECEPTOR PROTEIN"/>
    <property type="match status" value="1"/>
</dbReference>
<sequence length="363" mass="40804">MKRRLMLRGAVAAAPAALATPALAQTQNPEVRWRLASSFPKNLDILFGGAEYLARRVAQMTDNKFQIRSFAAGEIVPALQVLDALQNGTIECGQTSSLYYVGKDPTLAAFAAIPFGLNMRQMSAWMRHGGGNELAAEIYRDYNVIGIPFGDTGTQMGGWFRREIRSLEDLKGLKFRIPGLAGHLFAKLGATPTQIAATDIYPSLERGTIDAAEWIGPYDDEKLGFVRVAKYYYTPGFWDGCSRGVFMVNQGAWDSLPEHYRHILEVACGEATQEMMARYDEANPQALRRLLANGAQLRAWPREILQGAWRATNELYEEISAQNPRFRKMWTNYKAFRDEQFQWFRVAENSYENFAFAAAAAQR</sequence>
<evidence type="ECO:0000313" key="6">
    <source>
        <dbReference type="Proteomes" id="UP001139311"/>
    </source>
</evidence>
<dbReference type="Pfam" id="PF03480">
    <property type="entry name" value="DctP"/>
    <property type="match status" value="1"/>
</dbReference>
<evidence type="ECO:0000256" key="1">
    <source>
        <dbReference type="ARBA" id="ARBA00022729"/>
    </source>
</evidence>
<dbReference type="GO" id="GO:0046872">
    <property type="term" value="F:metal ion binding"/>
    <property type="evidence" value="ECO:0007669"/>
    <property type="project" value="UniProtKB-KW"/>
</dbReference>
<gene>
    <name evidence="5" type="primary">dctP</name>
    <name evidence="5" type="ORF">LHA35_05115</name>
</gene>